<evidence type="ECO:0000313" key="5">
    <source>
        <dbReference type="Proteomes" id="UP001282288"/>
    </source>
</evidence>
<proteinExistence type="predicted"/>
<reference evidence="2 4" key="1">
    <citation type="journal article" date="2023" name="Microb. Genom.">
        <title>Mesoterricola silvestris gen. nov., sp. nov., Mesoterricola sediminis sp. nov., Geothrix oryzae sp. nov., Geothrix edaphica sp. nov., Geothrix rubra sp. nov., and Geothrix limicola sp. nov., six novel members of Acidobacteriota isolated from soils.</title>
        <authorList>
            <person name="Weisberg A.J."/>
            <person name="Pearce E."/>
            <person name="Kramer C.G."/>
            <person name="Chang J.H."/>
            <person name="Clarke C.R."/>
        </authorList>
    </citation>
    <scope>NUCLEOTIDE SEQUENCE</scope>
    <source>
        <strain evidence="3 4">NB05-1H</strain>
        <strain evidence="2">NRRL_B-16521</strain>
    </source>
</reference>
<dbReference type="Proteomes" id="UP001282288">
    <property type="component" value="Unassembled WGS sequence"/>
</dbReference>
<protein>
    <recommendedName>
        <fullName evidence="6">Peptidase inhibitor family I36</fullName>
    </recommendedName>
</protein>
<organism evidence="2 5">
    <name type="scientific">Streptomyces acidiscabies</name>
    <dbReference type="NCBI Taxonomy" id="42234"/>
    <lineage>
        <taxon>Bacteria</taxon>
        <taxon>Bacillati</taxon>
        <taxon>Actinomycetota</taxon>
        <taxon>Actinomycetes</taxon>
        <taxon>Kitasatosporales</taxon>
        <taxon>Streptomycetaceae</taxon>
        <taxon>Streptomyces</taxon>
    </lineage>
</organism>
<name>A0AAP6ELS0_9ACTN</name>
<dbReference type="EMBL" id="JARAWP010000011">
    <property type="protein sequence ID" value="MDX3020294.1"/>
    <property type="molecule type" value="Genomic_DNA"/>
</dbReference>
<dbReference type="GeneID" id="69812322"/>
<evidence type="ECO:0000256" key="1">
    <source>
        <dbReference type="SAM" id="SignalP"/>
    </source>
</evidence>
<dbReference type="EMBL" id="JARAWC010000072">
    <property type="protein sequence ID" value="MDX2966891.1"/>
    <property type="molecule type" value="Genomic_DNA"/>
</dbReference>
<sequence length="122" mass="13156">MAVRTFVAATLASLALAGTGLATSASAAPAVRADAHGCKSGYVCIYPGPSWNNDKPSYRYFDYGYYNLRGFYGLYRIFNNQTGGATMSTCLGSNGTRCEGKLQMGDWIDKDMTPINSIRLQA</sequence>
<evidence type="ECO:0008006" key="6">
    <source>
        <dbReference type="Google" id="ProtNLM"/>
    </source>
</evidence>
<dbReference type="Proteomes" id="UP001272987">
    <property type="component" value="Unassembled WGS sequence"/>
</dbReference>
<dbReference type="AlphaFoldDB" id="A0AAP6ELS0"/>
<accession>A0AAP6ELS0</accession>
<evidence type="ECO:0000313" key="4">
    <source>
        <dbReference type="Proteomes" id="UP001272987"/>
    </source>
</evidence>
<feature type="chain" id="PRO_5042970632" description="Peptidase inhibitor family I36" evidence="1">
    <location>
        <begin position="28"/>
        <end position="122"/>
    </location>
</feature>
<feature type="signal peptide" evidence="1">
    <location>
        <begin position="1"/>
        <end position="27"/>
    </location>
</feature>
<keyword evidence="1" id="KW-0732">Signal</keyword>
<dbReference type="RefSeq" id="WP_010356722.1">
    <property type="nucleotide sequence ID" value="NZ_BCMK01000099.1"/>
</dbReference>
<evidence type="ECO:0000313" key="3">
    <source>
        <dbReference type="EMBL" id="MDX3020294.1"/>
    </source>
</evidence>
<comment type="caution">
    <text evidence="2">The sequence shown here is derived from an EMBL/GenBank/DDBJ whole genome shotgun (WGS) entry which is preliminary data.</text>
</comment>
<gene>
    <name evidence="2" type="ORF">PV399_45430</name>
    <name evidence="3" type="ORF">PV666_20730</name>
</gene>
<keyword evidence="4" id="KW-1185">Reference proteome</keyword>
<evidence type="ECO:0000313" key="2">
    <source>
        <dbReference type="EMBL" id="MDX2966891.1"/>
    </source>
</evidence>